<dbReference type="PROSITE" id="PS00518">
    <property type="entry name" value="ZF_RING_1"/>
    <property type="match status" value="1"/>
</dbReference>
<evidence type="ECO:0000313" key="15">
    <source>
        <dbReference type="Proteomes" id="UP000698800"/>
    </source>
</evidence>
<keyword evidence="7" id="KW-0862">Zinc</keyword>
<evidence type="ECO:0000256" key="2">
    <source>
        <dbReference type="ARBA" id="ARBA00022723"/>
    </source>
</evidence>
<dbReference type="InterPro" id="IPR000330">
    <property type="entry name" value="SNF2_N"/>
</dbReference>
<dbReference type="InterPro" id="IPR013083">
    <property type="entry name" value="Znf_RING/FYVE/PHD"/>
</dbReference>
<dbReference type="GO" id="GO:0008270">
    <property type="term" value="F:zinc ion binding"/>
    <property type="evidence" value="ECO:0007669"/>
    <property type="project" value="UniProtKB-KW"/>
</dbReference>
<dbReference type="InterPro" id="IPR049730">
    <property type="entry name" value="SNF2/RAD54-like_C"/>
</dbReference>
<evidence type="ECO:0000313" key="14">
    <source>
        <dbReference type="EMBL" id="KAH0542757.1"/>
    </source>
</evidence>
<feature type="compositionally biased region" description="Basic residues" evidence="10">
    <location>
        <begin position="177"/>
        <end position="187"/>
    </location>
</feature>
<dbReference type="Pfam" id="PF00271">
    <property type="entry name" value="Helicase_C"/>
    <property type="match status" value="1"/>
</dbReference>
<dbReference type="GO" id="GO:0016787">
    <property type="term" value="F:hydrolase activity"/>
    <property type="evidence" value="ECO:0007669"/>
    <property type="project" value="UniProtKB-KW"/>
</dbReference>
<dbReference type="Pfam" id="PF00176">
    <property type="entry name" value="SNF2-rel_dom"/>
    <property type="match status" value="1"/>
</dbReference>
<keyword evidence="8" id="KW-0067">ATP-binding</keyword>
<dbReference type="InterPro" id="IPR027417">
    <property type="entry name" value="P-loop_NTPase"/>
</dbReference>
<keyword evidence="5" id="KW-0378">Hydrolase</keyword>
<dbReference type="Proteomes" id="UP000698800">
    <property type="component" value="Unassembled WGS sequence"/>
</dbReference>
<dbReference type="GO" id="GO:0005524">
    <property type="term" value="F:ATP binding"/>
    <property type="evidence" value="ECO:0007669"/>
    <property type="project" value="UniProtKB-KW"/>
</dbReference>
<dbReference type="AlphaFoldDB" id="A0A9P8I3T0"/>
<reference evidence="14" key="1">
    <citation type="submission" date="2021-03" db="EMBL/GenBank/DDBJ databases">
        <title>Comparative genomics and phylogenomic investigation of the class Geoglossomycetes provide insights into ecological specialization and systematics.</title>
        <authorList>
            <person name="Melie T."/>
            <person name="Pirro S."/>
            <person name="Miller A.N."/>
            <person name="Quandt A."/>
        </authorList>
    </citation>
    <scope>NUCLEOTIDE SEQUENCE</scope>
    <source>
        <strain evidence="14">GBOQ0MN5Z8</strain>
    </source>
</reference>
<dbReference type="Gene3D" id="3.40.50.300">
    <property type="entry name" value="P-loop containing nucleotide triphosphate hydrolases"/>
    <property type="match status" value="1"/>
</dbReference>
<feature type="region of interest" description="Disordered" evidence="10">
    <location>
        <begin position="26"/>
        <end position="187"/>
    </location>
</feature>
<dbReference type="InterPro" id="IPR001650">
    <property type="entry name" value="Helicase_C-like"/>
</dbReference>
<dbReference type="SMART" id="SM00184">
    <property type="entry name" value="RING"/>
    <property type="match status" value="1"/>
</dbReference>
<dbReference type="PANTHER" id="PTHR45626">
    <property type="entry name" value="TRANSCRIPTION TERMINATION FACTOR 2-RELATED"/>
    <property type="match status" value="1"/>
</dbReference>
<feature type="domain" description="Helicase ATP-binding" evidence="12">
    <location>
        <begin position="292"/>
        <end position="443"/>
    </location>
</feature>
<dbReference type="PROSITE" id="PS51192">
    <property type="entry name" value="HELICASE_ATP_BIND_1"/>
    <property type="match status" value="1"/>
</dbReference>
<dbReference type="PROSITE" id="PS51194">
    <property type="entry name" value="HELICASE_CTER"/>
    <property type="match status" value="1"/>
</dbReference>
<dbReference type="SUPFAM" id="SSF52540">
    <property type="entry name" value="P-loop containing nucleoside triphosphate hydrolases"/>
    <property type="match status" value="2"/>
</dbReference>
<evidence type="ECO:0000259" key="13">
    <source>
        <dbReference type="PROSITE" id="PS51194"/>
    </source>
</evidence>
<dbReference type="SUPFAM" id="SSF57850">
    <property type="entry name" value="RING/U-box"/>
    <property type="match status" value="1"/>
</dbReference>
<evidence type="ECO:0000256" key="1">
    <source>
        <dbReference type="ARBA" id="ARBA00007025"/>
    </source>
</evidence>
<evidence type="ECO:0000256" key="5">
    <source>
        <dbReference type="ARBA" id="ARBA00022801"/>
    </source>
</evidence>
<dbReference type="Gene3D" id="3.30.40.10">
    <property type="entry name" value="Zinc/RING finger domain, C3HC4 (zinc finger)"/>
    <property type="match status" value="1"/>
</dbReference>
<dbReference type="EMBL" id="JAGHQL010000047">
    <property type="protein sequence ID" value="KAH0542757.1"/>
    <property type="molecule type" value="Genomic_DNA"/>
</dbReference>
<protein>
    <submittedName>
        <fullName evidence="14">Uncharacterized protein</fullName>
    </submittedName>
</protein>
<dbReference type="CDD" id="cd18008">
    <property type="entry name" value="DEXDc_SHPRH-like"/>
    <property type="match status" value="1"/>
</dbReference>
<sequence length="961" mass="107525">MDDAVDAPSAQKGANASAYHNNKIIYGQGFGPESIPTNTITPGDPACSEPPRGPPELAVKIWDDNAPSARHKGIQRRDSYSDGYGGDSGNGNDNSNDDPLPELSEFEGSTPYGAGGPEPQKKRKYEDTSSEGEIEISRVSEKPRKSPTKIPKSELRRSMLIGTEVKRKRNKDAPRAKVAKPKSQKKKRTIVSKKIARLKLANINSLGSTSAFLDAIANSGRAVQPGFTETRKTAALKELLASIPEEYKVVSRIDKKNLENASKIFGHGRVKADGNGSWLMKATMISNPPPPNSHCKTTLIVATPALVTQWISEIEKHGEKDIFEIVVRYHAGSRIVNAKLLRLTTYNEVASSYPKYDPPESLESEIDKEAWWEQKFNNEKGLLHSMEFYRVILDEAHAIKNHMSRTSIACRALIGKRRWAISGTPILNNVEELYPYFSFLRVNETSSFTDFKRKFCQLDSPVANDKLQTALRQFMIRRMREDSLFGAPLIQLPSNSESTIVVNFNGVERAVYDAFRWKYIKTINGYILLGTLDQMYSNVLTMLLRLRQLTAHIFLVQEQIAKVLTVRDLDKIAESLAPEDRSDDIQIKTLKQLRNLVSQDRSTIYHSYHSAATDDTGALENDGNGDNLVQRFVIFLRRLKASKKWSELKFRKLCQLCHGVPEDAVVLDCMHAYCKECLNSLCERAAHKGHGQTACQACGLVFNSSSSCEGIPELSGDSEPGSRARHKTAINNKDNLEFVDLHSGILPSAKTLGIISQVSDWKKESPAEKIIIFTQFKMMCVLISFPKGSRFLTIASLTKLKNQRMAILARICEREGWGYCEYNGGMSHESRTRSLAEFEYTIEKTVLIASLKCGGVGLNLTMASRVICVDLWWNECIEQQAFCRVIRLGQKKETHIRRITVADTIDQGLLAMQARKKVQISAVLGDDNPNGRLTTTELVSLFGRMVEGDDGKFFIINDQRE</sequence>
<accession>A0A9P8I3T0</accession>
<dbReference type="PANTHER" id="PTHR45626:SF17">
    <property type="entry name" value="HELICASE-LIKE TRANSCRIPTION FACTOR"/>
    <property type="match status" value="1"/>
</dbReference>
<dbReference type="InterPro" id="IPR001841">
    <property type="entry name" value="Znf_RING"/>
</dbReference>
<organism evidence="14 15">
    <name type="scientific">Glutinoglossum americanum</name>
    <dbReference type="NCBI Taxonomy" id="1670608"/>
    <lineage>
        <taxon>Eukaryota</taxon>
        <taxon>Fungi</taxon>
        <taxon>Dikarya</taxon>
        <taxon>Ascomycota</taxon>
        <taxon>Pezizomycotina</taxon>
        <taxon>Geoglossomycetes</taxon>
        <taxon>Geoglossales</taxon>
        <taxon>Geoglossaceae</taxon>
        <taxon>Glutinoglossum</taxon>
    </lineage>
</organism>
<dbReference type="CDD" id="cd16449">
    <property type="entry name" value="RING-HC"/>
    <property type="match status" value="1"/>
</dbReference>
<evidence type="ECO:0000256" key="10">
    <source>
        <dbReference type="SAM" id="MobiDB-lite"/>
    </source>
</evidence>
<dbReference type="Gene3D" id="3.40.50.10810">
    <property type="entry name" value="Tandem AAA-ATPase domain"/>
    <property type="match status" value="1"/>
</dbReference>
<keyword evidence="4 9" id="KW-0863">Zinc-finger</keyword>
<dbReference type="InterPro" id="IPR017907">
    <property type="entry name" value="Znf_RING_CS"/>
</dbReference>
<dbReference type="OrthoDB" id="1699231at2759"/>
<evidence type="ECO:0000256" key="9">
    <source>
        <dbReference type="PROSITE-ProRule" id="PRU00175"/>
    </source>
</evidence>
<keyword evidence="15" id="KW-1185">Reference proteome</keyword>
<dbReference type="InterPro" id="IPR050628">
    <property type="entry name" value="SNF2_RAD54_helicase_TF"/>
</dbReference>
<evidence type="ECO:0000256" key="4">
    <source>
        <dbReference type="ARBA" id="ARBA00022771"/>
    </source>
</evidence>
<dbReference type="InterPro" id="IPR038718">
    <property type="entry name" value="SNF2-like_sf"/>
</dbReference>
<comment type="caution">
    <text evidence="14">The sequence shown here is derived from an EMBL/GenBank/DDBJ whole genome shotgun (WGS) entry which is preliminary data.</text>
</comment>
<dbReference type="GO" id="GO:0005634">
    <property type="term" value="C:nucleus"/>
    <property type="evidence" value="ECO:0007669"/>
    <property type="project" value="TreeGrafter"/>
</dbReference>
<evidence type="ECO:0000256" key="6">
    <source>
        <dbReference type="ARBA" id="ARBA00022806"/>
    </source>
</evidence>
<evidence type="ECO:0000256" key="8">
    <source>
        <dbReference type="ARBA" id="ARBA00022840"/>
    </source>
</evidence>
<feature type="compositionally biased region" description="Basic and acidic residues" evidence="10">
    <location>
        <begin position="135"/>
        <end position="144"/>
    </location>
</feature>
<feature type="domain" description="Helicase C-terminal" evidence="13">
    <location>
        <begin position="753"/>
        <end position="939"/>
    </location>
</feature>
<comment type="similarity">
    <text evidence="1">Belongs to the SNF2/RAD54 helicase family.</text>
</comment>
<dbReference type="PROSITE" id="PS50089">
    <property type="entry name" value="ZF_RING_2"/>
    <property type="match status" value="1"/>
</dbReference>
<evidence type="ECO:0000259" key="11">
    <source>
        <dbReference type="PROSITE" id="PS50089"/>
    </source>
</evidence>
<keyword evidence="3" id="KW-0547">Nucleotide-binding</keyword>
<evidence type="ECO:0000256" key="7">
    <source>
        <dbReference type="ARBA" id="ARBA00022833"/>
    </source>
</evidence>
<gene>
    <name evidence="14" type="ORF">FGG08_002896</name>
</gene>
<name>A0A9P8I3T0_9PEZI</name>
<evidence type="ECO:0000256" key="3">
    <source>
        <dbReference type="ARBA" id="ARBA00022741"/>
    </source>
</evidence>
<dbReference type="SMART" id="SM00490">
    <property type="entry name" value="HELICc"/>
    <property type="match status" value="1"/>
</dbReference>
<dbReference type="GO" id="GO:0008094">
    <property type="term" value="F:ATP-dependent activity, acting on DNA"/>
    <property type="evidence" value="ECO:0007669"/>
    <property type="project" value="TreeGrafter"/>
</dbReference>
<dbReference type="CDD" id="cd18793">
    <property type="entry name" value="SF2_C_SNF"/>
    <property type="match status" value="1"/>
</dbReference>
<dbReference type="GO" id="GO:0004386">
    <property type="term" value="F:helicase activity"/>
    <property type="evidence" value="ECO:0007669"/>
    <property type="project" value="UniProtKB-KW"/>
</dbReference>
<dbReference type="InterPro" id="IPR014001">
    <property type="entry name" value="Helicase_ATP-bd"/>
</dbReference>
<keyword evidence="6" id="KW-0347">Helicase</keyword>
<keyword evidence="2" id="KW-0479">Metal-binding</keyword>
<proteinExistence type="inferred from homology"/>
<feature type="domain" description="RING-type" evidence="11">
    <location>
        <begin position="654"/>
        <end position="698"/>
    </location>
</feature>
<dbReference type="GO" id="GO:0006281">
    <property type="term" value="P:DNA repair"/>
    <property type="evidence" value="ECO:0007669"/>
    <property type="project" value="TreeGrafter"/>
</dbReference>
<evidence type="ECO:0000259" key="12">
    <source>
        <dbReference type="PROSITE" id="PS51192"/>
    </source>
</evidence>